<feature type="domain" description="Acyl-CoA dehydrogenase/oxidase N-terminal" evidence="9">
    <location>
        <begin position="6"/>
        <end position="117"/>
    </location>
</feature>
<dbReference type="SUPFAM" id="SSF56645">
    <property type="entry name" value="Acyl-CoA dehydrogenase NM domain-like"/>
    <property type="match status" value="1"/>
</dbReference>
<name>A0A8J3EBY4_9PROT</name>
<evidence type="ECO:0000256" key="2">
    <source>
        <dbReference type="ARBA" id="ARBA00009347"/>
    </source>
</evidence>
<dbReference type="InterPro" id="IPR009100">
    <property type="entry name" value="AcylCoA_DH/oxidase_NM_dom_sf"/>
</dbReference>
<dbReference type="Proteomes" id="UP000597507">
    <property type="component" value="Unassembled WGS sequence"/>
</dbReference>
<dbReference type="Pfam" id="PF00441">
    <property type="entry name" value="Acyl-CoA_dh_1"/>
    <property type="match status" value="1"/>
</dbReference>
<sequence>MEFRLTEDQRALIEPVRRLAQTAFRERALRWMDGTFPWENLRDLASLGVLGMSVPEEYGGLGLPVFESALILEEIAKVCYPTAMAVLGEAGVQTRVIARYAPESIRARILPAVCAGECILSICMTEPHAGTDVANYRTNAVRRGDRWVVNGTKTLISRAAEAGMFVVFTRIEGRPGREGIGCVLVERGTPGLEVTGTYHTMGGENLHEVQFNDCAVPEENLVIREDGFRRLLSAFNTQRCLNPAISLGLAEGAFDEALRYVRERTVFGHPIADFQGVRWKLADMYKDIEAGRGLLYRACATANPFPDPFLAATAKVFCNEMAIRVTSEAVQLHGGFGFTDEYPVSRLYRGARYGSLGGGASETLRDLIGKRLTGPDGPGPDGILGFGYF</sequence>
<dbReference type="EMBL" id="BMKS01000001">
    <property type="protein sequence ID" value="GGG17781.1"/>
    <property type="molecule type" value="Genomic_DNA"/>
</dbReference>
<dbReference type="SUPFAM" id="SSF47203">
    <property type="entry name" value="Acyl-CoA dehydrogenase C-terminal domain-like"/>
    <property type="match status" value="1"/>
</dbReference>
<dbReference type="InterPro" id="IPR013786">
    <property type="entry name" value="AcylCoA_DH/ox_N"/>
</dbReference>
<dbReference type="InterPro" id="IPR037069">
    <property type="entry name" value="AcylCoA_DH/ox_N_sf"/>
</dbReference>
<gene>
    <name evidence="10" type="ORF">GCM10010964_02470</name>
</gene>
<evidence type="ECO:0000313" key="10">
    <source>
        <dbReference type="EMBL" id="GGG17781.1"/>
    </source>
</evidence>
<evidence type="ECO:0000256" key="6">
    <source>
        <dbReference type="RuleBase" id="RU362125"/>
    </source>
</evidence>
<dbReference type="PANTHER" id="PTHR43884">
    <property type="entry name" value="ACYL-COA DEHYDROGENASE"/>
    <property type="match status" value="1"/>
</dbReference>
<evidence type="ECO:0000259" key="8">
    <source>
        <dbReference type="Pfam" id="PF02770"/>
    </source>
</evidence>
<dbReference type="InterPro" id="IPR036250">
    <property type="entry name" value="AcylCo_DH-like_C"/>
</dbReference>
<reference evidence="10 11" key="1">
    <citation type="journal article" date="2014" name="Int. J. Syst. Evol. Microbiol.">
        <title>Complete genome sequence of Corynebacterium casei LMG S-19264T (=DSM 44701T), isolated from a smear-ripened cheese.</title>
        <authorList>
            <consortium name="US DOE Joint Genome Institute (JGI-PGF)"/>
            <person name="Walter F."/>
            <person name="Albersmeier A."/>
            <person name="Kalinowski J."/>
            <person name="Ruckert C."/>
        </authorList>
    </citation>
    <scope>NUCLEOTIDE SEQUENCE [LARGE SCALE GENOMIC DNA]</scope>
    <source>
        <strain evidence="10 11">CGMCC 1.16330</strain>
    </source>
</reference>
<dbReference type="InterPro" id="IPR046373">
    <property type="entry name" value="Acyl-CoA_Oxase/DH_mid-dom_sf"/>
</dbReference>
<dbReference type="PANTHER" id="PTHR43884:SF37">
    <property type="entry name" value="ACYL-COA DEHYDROGENASE"/>
    <property type="match status" value="1"/>
</dbReference>
<dbReference type="Gene3D" id="1.20.140.10">
    <property type="entry name" value="Butyryl-CoA Dehydrogenase, subunit A, domain 3"/>
    <property type="match status" value="1"/>
</dbReference>
<dbReference type="InterPro" id="IPR006091">
    <property type="entry name" value="Acyl-CoA_Oxase/DH_mid-dom"/>
</dbReference>
<proteinExistence type="inferred from homology"/>
<organism evidence="10 11">
    <name type="scientific">Caldovatus sediminis</name>
    <dbReference type="NCBI Taxonomy" id="2041189"/>
    <lineage>
        <taxon>Bacteria</taxon>
        <taxon>Pseudomonadati</taxon>
        <taxon>Pseudomonadota</taxon>
        <taxon>Alphaproteobacteria</taxon>
        <taxon>Acetobacterales</taxon>
        <taxon>Roseomonadaceae</taxon>
        <taxon>Caldovatus</taxon>
    </lineage>
</organism>
<dbReference type="Pfam" id="PF02771">
    <property type="entry name" value="Acyl-CoA_dh_N"/>
    <property type="match status" value="1"/>
</dbReference>
<evidence type="ECO:0000259" key="7">
    <source>
        <dbReference type="Pfam" id="PF00441"/>
    </source>
</evidence>
<keyword evidence="3 6" id="KW-0285">Flavoprotein</keyword>
<evidence type="ECO:0000256" key="5">
    <source>
        <dbReference type="ARBA" id="ARBA00023002"/>
    </source>
</evidence>
<dbReference type="Gene3D" id="1.10.540.10">
    <property type="entry name" value="Acyl-CoA dehydrogenase/oxidase, N-terminal domain"/>
    <property type="match status" value="1"/>
</dbReference>
<accession>A0A8J3EBY4</accession>
<comment type="similarity">
    <text evidence="2 6">Belongs to the acyl-CoA dehydrogenase family.</text>
</comment>
<dbReference type="FunFam" id="1.20.140.10:FF:000001">
    <property type="entry name" value="Acyl-CoA dehydrogenase"/>
    <property type="match status" value="1"/>
</dbReference>
<protein>
    <submittedName>
        <fullName evidence="10">Acyl-CoA dehydrogenase</fullName>
    </submittedName>
</protein>
<keyword evidence="11" id="KW-1185">Reference proteome</keyword>
<dbReference type="Gene3D" id="2.40.110.10">
    <property type="entry name" value="Butyryl-CoA Dehydrogenase, subunit A, domain 2"/>
    <property type="match status" value="1"/>
</dbReference>
<evidence type="ECO:0000256" key="3">
    <source>
        <dbReference type="ARBA" id="ARBA00022630"/>
    </source>
</evidence>
<evidence type="ECO:0000313" key="11">
    <source>
        <dbReference type="Proteomes" id="UP000597507"/>
    </source>
</evidence>
<keyword evidence="5 6" id="KW-0560">Oxidoreductase</keyword>
<keyword evidence="4 6" id="KW-0274">FAD</keyword>
<dbReference type="GO" id="GO:0050660">
    <property type="term" value="F:flavin adenine dinucleotide binding"/>
    <property type="evidence" value="ECO:0007669"/>
    <property type="project" value="InterPro"/>
</dbReference>
<dbReference type="AlphaFoldDB" id="A0A8J3EBY4"/>
<dbReference type="Pfam" id="PF02770">
    <property type="entry name" value="Acyl-CoA_dh_M"/>
    <property type="match status" value="1"/>
</dbReference>
<feature type="domain" description="Acyl-CoA oxidase/dehydrogenase middle" evidence="8">
    <location>
        <begin position="122"/>
        <end position="214"/>
    </location>
</feature>
<dbReference type="RefSeq" id="WP_188897602.1">
    <property type="nucleotide sequence ID" value="NZ_BMKS01000001.1"/>
</dbReference>
<comment type="caution">
    <text evidence="10">The sequence shown here is derived from an EMBL/GenBank/DDBJ whole genome shotgun (WGS) entry which is preliminary data.</text>
</comment>
<dbReference type="GO" id="GO:0003995">
    <property type="term" value="F:acyl-CoA dehydrogenase activity"/>
    <property type="evidence" value="ECO:0007669"/>
    <property type="project" value="TreeGrafter"/>
</dbReference>
<dbReference type="InterPro" id="IPR009075">
    <property type="entry name" value="AcylCo_DH/oxidase_C"/>
</dbReference>
<evidence type="ECO:0000259" key="9">
    <source>
        <dbReference type="Pfam" id="PF02771"/>
    </source>
</evidence>
<evidence type="ECO:0000256" key="1">
    <source>
        <dbReference type="ARBA" id="ARBA00001974"/>
    </source>
</evidence>
<feature type="domain" description="Acyl-CoA dehydrogenase/oxidase C-terminal" evidence="7">
    <location>
        <begin position="226"/>
        <end position="372"/>
    </location>
</feature>
<comment type="cofactor">
    <cofactor evidence="1 6">
        <name>FAD</name>
        <dbReference type="ChEBI" id="CHEBI:57692"/>
    </cofactor>
</comment>
<evidence type="ECO:0000256" key="4">
    <source>
        <dbReference type="ARBA" id="ARBA00022827"/>
    </source>
</evidence>